<dbReference type="Pfam" id="PF00535">
    <property type="entry name" value="Glycos_transf_2"/>
    <property type="match status" value="1"/>
</dbReference>
<dbReference type="InterPro" id="IPR029044">
    <property type="entry name" value="Nucleotide-diphossugar_trans"/>
</dbReference>
<dbReference type="InterPro" id="IPR050834">
    <property type="entry name" value="Glycosyltransf_2"/>
</dbReference>
<feature type="domain" description="Glycosyltransferase 2-like" evidence="1">
    <location>
        <begin position="233"/>
        <end position="389"/>
    </location>
</feature>
<accession>A0ABS4BVC8</accession>
<dbReference type="EMBL" id="JAGJCB010000011">
    <property type="protein sequence ID" value="MBP0904535.1"/>
    <property type="molecule type" value="Genomic_DNA"/>
</dbReference>
<sequence length="506" mass="58707">MALYSATSGNAIDFDAQKPIGILLFELAKNHPESLLIWVHQDYKDHINLDAIKSIFHHKLIMASFPVSGKYIIPEQVGYVEQKPYTNVSHAVTYPTWLMSSDIGGIYAETLQNIKCEHAKEKNFDYLLCSLAKQAMPKGLFCYSNPNLLLHKEALKVKNTEVSTFQLFKFVKQHYKAVWIFNLLFCYLFFEKKLQLLPFFRSLFYKRLHADIDFSFMEVSSNIEAHIQENVDVIIPTLGRKACLYDVLKDLSNQTILPKNVIIVEQNPIKDAVSELDYLSNQTWPFTIKHHFIHQTGACNARNLALSKVTSEWVLLGDDDNRFDSDLIEKFFKRIKDFQCSVLTTVYLQPHESAKYFFVSQTDIFGSGNTLLKSSLLEQVTFDTAFEFGYGEDSDFGMQLRKTGNDVIFFPDIKIIHLKAPIGGFRTKVKQLWEEDAIQPKPSPTIMLFAKKHYNAFQLSGYKYNLFVKFYKKQHIKNPYKYLKMMQMQWGRSVFWSEQLKGKQHA</sequence>
<comment type="caution">
    <text evidence="2">The sequence shown here is derived from an EMBL/GenBank/DDBJ whole genome shotgun (WGS) entry which is preliminary data.</text>
</comment>
<evidence type="ECO:0000313" key="2">
    <source>
        <dbReference type="EMBL" id="MBP0904535.1"/>
    </source>
</evidence>
<proteinExistence type="predicted"/>
<gene>
    <name evidence="2" type="ORF">J8H85_11910</name>
</gene>
<keyword evidence="3" id="KW-1185">Reference proteome</keyword>
<dbReference type="PANTHER" id="PTHR43685:SF2">
    <property type="entry name" value="GLYCOSYLTRANSFERASE 2-LIKE DOMAIN-CONTAINING PROTEIN"/>
    <property type="match status" value="1"/>
</dbReference>
<dbReference type="RefSeq" id="WP_209655428.1">
    <property type="nucleotide sequence ID" value="NZ_JAGJCB010000011.1"/>
</dbReference>
<organism evidence="2 3">
    <name type="scientific">Mariniflexile gromovii</name>
    <dbReference type="NCBI Taxonomy" id="362523"/>
    <lineage>
        <taxon>Bacteria</taxon>
        <taxon>Pseudomonadati</taxon>
        <taxon>Bacteroidota</taxon>
        <taxon>Flavobacteriia</taxon>
        <taxon>Flavobacteriales</taxon>
        <taxon>Flavobacteriaceae</taxon>
        <taxon>Mariniflexile</taxon>
    </lineage>
</organism>
<dbReference type="CDD" id="cd00761">
    <property type="entry name" value="Glyco_tranf_GTA_type"/>
    <property type="match status" value="1"/>
</dbReference>
<dbReference type="Gene3D" id="3.90.550.10">
    <property type="entry name" value="Spore Coat Polysaccharide Biosynthesis Protein SpsA, Chain A"/>
    <property type="match status" value="1"/>
</dbReference>
<dbReference type="SUPFAM" id="SSF53448">
    <property type="entry name" value="Nucleotide-diphospho-sugar transferases"/>
    <property type="match status" value="1"/>
</dbReference>
<dbReference type="Proteomes" id="UP000670776">
    <property type="component" value="Unassembled WGS sequence"/>
</dbReference>
<protein>
    <submittedName>
        <fullName evidence="2">Glycosyltransferase family 2 protein</fullName>
    </submittedName>
</protein>
<dbReference type="InterPro" id="IPR001173">
    <property type="entry name" value="Glyco_trans_2-like"/>
</dbReference>
<evidence type="ECO:0000313" key="3">
    <source>
        <dbReference type="Proteomes" id="UP000670776"/>
    </source>
</evidence>
<name>A0ABS4BVC8_9FLAO</name>
<evidence type="ECO:0000259" key="1">
    <source>
        <dbReference type="Pfam" id="PF00535"/>
    </source>
</evidence>
<reference evidence="2 3" key="1">
    <citation type="submission" date="2021-04" db="EMBL/GenBank/DDBJ databases">
        <title>Mariniflexile gromovii gen. nov., sp. nov., a gliding bacterium isolated from the sea urchin Strongylocentrotus intermedius.</title>
        <authorList>
            <person name="Ko S."/>
            <person name="Le V."/>
            <person name="Ahn C.-Y."/>
            <person name="Oh H.-M."/>
        </authorList>
    </citation>
    <scope>NUCLEOTIDE SEQUENCE [LARGE SCALE GENOMIC DNA]</scope>
    <source>
        <strain evidence="2 3">KCTC 12570</strain>
    </source>
</reference>
<dbReference type="PANTHER" id="PTHR43685">
    <property type="entry name" value="GLYCOSYLTRANSFERASE"/>
    <property type="match status" value="1"/>
</dbReference>